<dbReference type="AlphaFoldDB" id="A0ABC9TWA7"/>
<name>A0ABC9TWA7_CLOSY</name>
<dbReference type="EMBL" id="AWSU01000225">
    <property type="protein sequence ID" value="ERI75976.1"/>
    <property type="molecule type" value="Genomic_DNA"/>
</dbReference>
<organism evidence="1 2">
    <name type="scientific">[Clostridium] symbiosum ATCC 14940</name>
    <dbReference type="NCBI Taxonomy" id="411472"/>
    <lineage>
        <taxon>Bacteria</taxon>
        <taxon>Bacillati</taxon>
        <taxon>Bacillota</taxon>
        <taxon>Clostridia</taxon>
        <taxon>Lachnospirales</taxon>
        <taxon>Lachnospiraceae</taxon>
        <taxon>Otoolea</taxon>
    </lineage>
</organism>
<comment type="caution">
    <text evidence="1">The sequence shown here is derived from an EMBL/GenBank/DDBJ whole genome shotgun (WGS) entry which is preliminary data.</text>
</comment>
<reference evidence="1 2" key="1">
    <citation type="submission" date="2013-07" db="EMBL/GenBank/DDBJ databases">
        <authorList>
            <person name="Weinstock G."/>
            <person name="Sodergren E."/>
            <person name="Wylie T."/>
            <person name="Fulton L."/>
            <person name="Fulton R."/>
            <person name="Fronick C."/>
            <person name="O'Laughlin M."/>
            <person name="Godfrey J."/>
            <person name="Miner T."/>
            <person name="Herter B."/>
            <person name="Appelbaum E."/>
            <person name="Cordes M."/>
            <person name="Lek S."/>
            <person name="Wollam A."/>
            <person name="Pepin K.H."/>
            <person name="Palsikar V.B."/>
            <person name="Mitreva M."/>
            <person name="Wilson R.K."/>
        </authorList>
    </citation>
    <scope>NUCLEOTIDE SEQUENCE [LARGE SCALE GENOMIC DNA]</scope>
    <source>
        <strain evidence="1 2">ATCC 14940</strain>
    </source>
</reference>
<dbReference type="Proteomes" id="UP000016491">
    <property type="component" value="Unassembled WGS sequence"/>
</dbReference>
<protein>
    <submittedName>
        <fullName evidence="1">Uncharacterized protein</fullName>
    </submittedName>
</protein>
<evidence type="ECO:0000313" key="1">
    <source>
        <dbReference type="EMBL" id="ERI75976.1"/>
    </source>
</evidence>
<accession>A0ABC9TWA7</accession>
<proteinExistence type="predicted"/>
<evidence type="ECO:0000313" key="2">
    <source>
        <dbReference type="Proteomes" id="UP000016491"/>
    </source>
</evidence>
<sequence>MFCQEVGKSNVYEAVKQSVTIRQAVEHYGIRVGRNGMPVPFTRTGIPA</sequence>
<gene>
    <name evidence="1" type="ORF">CLOSYM_02907</name>
</gene>